<keyword evidence="3" id="KW-1185">Reference proteome</keyword>
<dbReference type="EMBL" id="JACEGD010000007">
    <property type="protein sequence ID" value="MBH5386428.1"/>
    <property type="molecule type" value="Genomic_DNA"/>
</dbReference>
<organism evidence="2 3">
    <name type="scientific">Bradyrhizobium diversitatis</name>
    <dbReference type="NCBI Taxonomy" id="2755406"/>
    <lineage>
        <taxon>Bacteria</taxon>
        <taxon>Pseudomonadati</taxon>
        <taxon>Pseudomonadota</taxon>
        <taxon>Alphaproteobacteria</taxon>
        <taxon>Hyphomicrobiales</taxon>
        <taxon>Nitrobacteraceae</taxon>
        <taxon>Bradyrhizobium</taxon>
    </lineage>
</organism>
<name>A0ABS0NZI5_9BRAD</name>
<dbReference type="PROSITE" id="PS51186">
    <property type="entry name" value="GNAT"/>
    <property type="match status" value="1"/>
</dbReference>
<dbReference type="SUPFAM" id="SSF55729">
    <property type="entry name" value="Acyl-CoA N-acyltransferases (Nat)"/>
    <property type="match status" value="1"/>
</dbReference>
<gene>
    <name evidence="2" type="ORF">H1B27_09035</name>
</gene>
<evidence type="ECO:0000313" key="3">
    <source>
        <dbReference type="Proteomes" id="UP001194539"/>
    </source>
</evidence>
<dbReference type="Proteomes" id="UP001194539">
    <property type="component" value="Unassembled WGS sequence"/>
</dbReference>
<dbReference type="CDD" id="cd04301">
    <property type="entry name" value="NAT_SF"/>
    <property type="match status" value="1"/>
</dbReference>
<accession>A0ABS0NZI5</accession>
<reference evidence="2 3" key="1">
    <citation type="submission" date="2020-07" db="EMBL/GenBank/DDBJ databases">
        <title>Bradyrhizobium diversity isolated from nodules of indigenous legumes of Western Australia.</title>
        <authorList>
            <person name="Klepa M.S."/>
        </authorList>
    </citation>
    <scope>NUCLEOTIDE SEQUENCE [LARGE SCALE GENOMIC DNA]</scope>
    <source>
        <strain evidence="2 3">CNPSo 4019</strain>
    </source>
</reference>
<dbReference type="Pfam" id="PF13508">
    <property type="entry name" value="Acetyltransf_7"/>
    <property type="match status" value="1"/>
</dbReference>
<dbReference type="InterPro" id="IPR016181">
    <property type="entry name" value="Acyl_CoA_acyltransferase"/>
</dbReference>
<evidence type="ECO:0000313" key="2">
    <source>
        <dbReference type="EMBL" id="MBH5386428.1"/>
    </source>
</evidence>
<evidence type="ECO:0000259" key="1">
    <source>
        <dbReference type="PROSITE" id="PS51186"/>
    </source>
</evidence>
<sequence length="183" mass="20640">MINNDTMIDRGMWSHAVASPHSDIAIRRISEEEGLPLRDIGLAPAPSKPPPAFGYAVELFHLGLFANEALVSVGTFILEDLPSADASTYSVKQNHWRLRGMATLPDHRGKGYASAVLDRGIWEIVFRQGRLLWFNGRSAAAQFYRARGFRQIGHERIIPGLQPHFRFSMDLSDKLLAMEERKR</sequence>
<proteinExistence type="predicted"/>
<protein>
    <submittedName>
        <fullName evidence="2">GNAT family N-acetyltransferase</fullName>
    </submittedName>
</protein>
<dbReference type="Gene3D" id="3.40.630.30">
    <property type="match status" value="1"/>
</dbReference>
<dbReference type="InterPro" id="IPR000182">
    <property type="entry name" value="GNAT_dom"/>
</dbReference>
<feature type="domain" description="N-acetyltransferase" evidence="1">
    <location>
        <begin position="24"/>
        <end position="172"/>
    </location>
</feature>
<comment type="caution">
    <text evidence="2">The sequence shown here is derived from an EMBL/GenBank/DDBJ whole genome shotgun (WGS) entry which is preliminary data.</text>
</comment>
<dbReference type="RefSeq" id="WP_197965802.1">
    <property type="nucleotide sequence ID" value="NZ_JACEGD010000007.1"/>
</dbReference>